<protein>
    <submittedName>
        <fullName evidence="1">N-formylglutamate amidohydrolase</fullName>
    </submittedName>
</protein>
<dbReference type="Gene3D" id="3.40.630.40">
    <property type="entry name" value="Zn-dependent exopeptidases"/>
    <property type="match status" value="1"/>
</dbReference>
<evidence type="ECO:0000313" key="1">
    <source>
        <dbReference type="EMBL" id="QIA06472.1"/>
    </source>
</evidence>
<reference evidence="1 2" key="1">
    <citation type="submission" date="2020-02" db="EMBL/GenBank/DDBJ databases">
        <title>Genome sequencing for Draconibacterium sp. strain M1.</title>
        <authorList>
            <person name="Park S.-J."/>
        </authorList>
    </citation>
    <scope>NUCLEOTIDE SEQUENCE [LARGE SCALE GENOMIC DNA]</scope>
    <source>
        <strain evidence="1 2">M1</strain>
    </source>
</reference>
<evidence type="ECO:0000313" key="2">
    <source>
        <dbReference type="Proteomes" id="UP000474630"/>
    </source>
</evidence>
<name>A0A6C0R957_9BACT</name>
<dbReference type="AlphaFoldDB" id="A0A6C0R957"/>
<keyword evidence="2" id="KW-1185">Reference proteome</keyword>
<dbReference type="Pfam" id="PF05013">
    <property type="entry name" value="FGase"/>
    <property type="match status" value="1"/>
</dbReference>
<dbReference type="RefSeq" id="WP_163344404.1">
    <property type="nucleotide sequence ID" value="NZ_CP048409.1"/>
</dbReference>
<gene>
    <name evidence="1" type="ORF">G0Q07_01425</name>
</gene>
<keyword evidence="1" id="KW-0378">Hydrolase</keyword>
<proteinExistence type="predicted"/>
<dbReference type="SUPFAM" id="SSF53187">
    <property type="entry name" value="Zn-dependent exopeptidases"/>
    <property type="match status" value="1"/>
</dbReference>
<dbReference type="InterPro" id="IPR007709">
    <property type="entry name" value="N-FG_amidohydro"/>
</dbReference>
<sequence length="176" mass="20431">MAKYGMGVLYEKTDAGNPMRRVSAALHKQVVETYYNAHHQRLTEAVEKQLAQYNGALLIDCHSFPDKPLQRDLHQSTPRPDFNLGTDPFHTSPELASLAEQFFVERGFTVEINRPYAGTLVPMRWYNKNNRVQSLMLEVVRRLYLKPGTHEKSSDFKPVQILVQEFLKTMRQIQRI</sequence>
<organism evidence="1 2">
    <name type="scientific">Draconibacterium halophilum</name>
    <dbReference type="NCBI Taxonomy" id="2706887"/>
    <lineage>
        <taxon>Bacteria</taxon>
        <taxon>Pseudomonadati</taxon>
        <taxon>Bacteroidota</taxon>
        <taxon>Bacteroidia</taxon>
        <taxon>Marinilabiliales</taxon>
        <taxon>Prolixibacteraceae</taxon>
        <taxon>Draconibacterium</taxon>
    </lineage>
</organism>
<accession>A0A6C0R957</accession>
<dbReference type="EMBL" id="CP048409">
    <property type="protein sequence ID" value="QIA06472.1"/>
    <property type="molecule type" value="Genomic_DNA"/>
</dbReference>
<dbReference type="KEGG" id="drc:G0Q07_01425"/>
<dbReference type="Proteomes" id="UP000474630">
    <property type="component" value="Chromosome"/>
</dbReference>
<dbReference type="GO" id="GO:0016787">
    <property type="term" value="F:hydrolase activity"/>
    <property type="evidence" value="ECO:0007669"/>
    <property type="project" value="UniProtKB-KW"/>
</dbReference>